<dbReference type="WBParaSite" id="EVEC_0001210501-mRNA-1">
    <property type="protein sequence ID" value="EVEC_0001210501-mRNA-1"/>
    <property type="gene ID" value="EVEC_0001210501"/>
</dbReference>
<accession>A0A0N4VME7</accession>
<dbReference type="AlphaFoldDB" id="A0A0N4VME7"/>
<evidence type="ECO:0000313" key="2">
    <source>
        <dbReference type="EMBL" id="VDD96591.1"/>
    </source>
</evidence>
<organism evidence="4">
    <name type="scientific">Enterobius vermicularis</name>
    <name type="common">Human pinworm</name>
    <dbReference type="NCBI Taxonomy" id="51028"/>
    <lineage>
        <taxon>Eukaryota</taxon>
        <taxon>Metazoa</taxon>
        <taxon>Ecdysozoa</taxon>
        <taxon>Nematoda</taxon>
        <taxon>Chromadorea</taxon>
        <taxon>Rhabditida</taxon>
        <taxon>Spirurina</taxon>
        <taxon>Oxyuridomorpha</taxon>
        <taxon>Oxyuroidea</taxon>
        <taxon>Oxyuridae</taxon>
        <taxon>Enterobius</taxon>
    </lineage>
</organism>
<proteinExistence type="predicted"/>
<evidence type="ECO:0000256" key="1">
    <source>
        <dbReference type="SAM" id="MobiDB-lite"/>
    </source>
</evidence>
<evidence type="ECO:0000313" key="4">
    <source>
        <dbReference type="WBParaSite" id="EVEC_0001210501-mRNA-1"/>
    </source>
</evidence>
<protein>
    <submittedName>
        <fullName evidence="2 4">Uncharacterized protein</fullName>
    </submittedName>
</protein>
<dbReference type="Proteomes" id="UP000274131">
    <property type="component" value="Unassembled WGS sequence"/>
</dbReference>
<name>A0A0N4VME7_ENTVE</name>
<feature type="compositionally biased region" description="Basic and acidic residues" evidence="1">
    <location>
        <begin position="91"/>
        <end position="102"/>
    </location>
</feature>
<reference evidence="2 3" key="2">
    <citation type="submission" date="2018-10" db="EMBL/GenBank/DDBJ databases">
        <authorList>
            <consortium name="Pathogen Informatics"/>
        </authorList>
    </citation>
    <scope>NUCLEOTIDE SEQUENCE [LARGE SCALE GENOMIC DNA]</scope>
</reference>
<dbReference type="EMBL" id="UXUI01011901">
    <property type="protein sequence ID" value="VDD96591.1"/>
    <property type="molecule type" value="Genomic_DNA"/>
</dbReference>
<reference evidence="4" key="1">
    <citation type="submission" date="2017-02" db="UniProtKB">
        <authorList>
            <consortium name="WormBaseParasite"/>
        </authorList>
    </citation>
    <scope>IDENTIFICATION</scope>
</reference>
<sequence length="128" mass="15076">MSIWPTGEQRLPPLSQMMRTLRTEFQLVIATYNNEICLPPNADENLKRQLIKDEIRDQRVFLEYMKLHIRDLEDQLKQREAGVSFLANAPKPERQKEDDQKRSPQAGEQETRNSRSHSAAGKRRLFKE</sequence>
<feature type="region of interest" description="Disordered" evidence="1">
    <location>
        <begin position="83"/>
        <end position="128"/>
    </location>
</feature>
<evidence type="ECO:0000313" key="3">
    <source>
        <dbReference type="Proteomes" id="UP000274131"/>
    </source>
</evidence>
<gene>
    <name evidence="2" type="ORF">EVEC_LOCUS11342</name>
</gene>
<keyword evidence="3" id="KW-1185">Reference proteome</keyword>